<keyword evidence="12" id="KW-1185">Reference proteome</keyword>
<dbReference type="InterPro" id="IPR015700">
    <property type="entry name" value="RPC1"/>
</dbReference>
<comment type="subcellular location">
    <subcellularLocation>
        <location evidence="1">Nucleus</location>
    </subcellularLocation>
</comment>
<evidence type="ECO:0000256" key="1">
    <source>
        <dbReference type="ARBA" id="ARBA00004123"/>
    </source>
</evidence>
<evidence type="ECO:0000256" key="6">
    <source>
        <dbReference type="ARBA" id="ARBA00022833"/>
    </source>
</evidence>
<dbReference type="SMART" id="SM00663">
    <property type="entry name" value="RPOLA_N"/>
    <property type="match status" value="1"/>
</dbReference>
<dbReference type="InterPro" id="IPR006592">
    <property type="entry name" value="RNA_pol_N"/>
</dbReference>
<evidence type="ECO:0000256" key="2">
    <source>
        <dbReference type="ARBA" id="ARBA00022478"/>
    </source>
</evidence>
<gene>
    <name evidence="11" type="ORF">OIU77_016230</name>
</gene>
<evidence type="ECO:0000313" key="11">
    <source>
        <dbReference type="EMBL" id="KAJ6302093.1"/>
    </source>
</evidence>
<sequence length="155" mass="17620">MKIGWDELQAVVTLYINSDVRIPLDMQVGRPLSGFVQRLTGKQGRFRQNLAGKRVEFTGRTVISPDPNLKITEVAIPIHMARILTYPERVTHHNIEKLRQCVNNGSYKYPGARMVTYPDGSSKMLTGNYRKRIAEELKSGCVVHRHLEDGDVVLF</sequence>
<dbReference type="PANTHER" id="PTHR48446:SF1">
    <property type="entry name" value="DNA-DIRECTED RNA POLYMERASE SUBUNIT BETA' N-TERMINAL SECTION"/>
    <property type="match status" value="1"/>
</dbReference>
<evidence type="ECO:0000256" key="5">
    <source>
        <dbReference type="ARBA" id="ARBA00022723"/>
    </source>
</evidence>
<dbReference type="Pfam" id="PF04997">
    <property type="entry name" value="RNA_pol_Rpb1_1"/>
    <property type="match status" value="1"/>
</dbReference>
<keyword evidence="3 9" id="KW-0808">Transferase</keyword>
<organism evidence="11 12">
    <name type="scientific">Salix suchowensis</name>
    <dbReference type="NCBI Taxonomy" id="1278906"/>
    <lineage>
        <taxon>Eukaryota</taxon>
        <taxon>Viridiplantae</taxon>
        <taxon>Streptophyta</taxon>
        <taxon>Embryophyta</taxon>
        <taxon>Tracheophyta</taxon>
        <taxon>Spermatophyta</taxon>
        <taxon>Magnoliopsida</taxon>
        <taxon>eudicotyledons</taxon>
        <taxon>Gunneridae</taxon>
        <taxon>Pentapetalae</taxon>
        <taxon>rosids</taxon>
        <taxon>fabids</taxon>
        <taxon>Malpighiales</taxon>
        <taxon>Salicaceae</taxon>
        <taxon>Saliceae</taxon>
        <taxon>Salix</taxon>
    </lineage>
</organism>
<keyword evidence="2 9" id="KW-0240">DNA-directed RNA polymerase</keyword>
<dbReference type="EC" id="2.7.7.6" evidence="9"/>
<keyword evidence="8" id="KW-0539">Nucleus</keyword>
<dbReference type="Proteomes" id="UP001141253">
    <property type="component" value="Chromosome 16"/>
</dbReference>
<keyword evidence="5" id="KW-0479">Metal-binding</keyword>
<keyword evidence="4 9" id="KW-0548">Nucleotidyltransferase</keyword>
<dbReference type="EMBL" id="JAPFFI010000027">
    <property type="protein sequence ID" value="KAJ6302093.1"/>
    <property type="molecule type" value="Genomic_DNA"/>
</dbReference>
<evidence type="ECO:0000259" key="10">
    <source>
        <dbReference type="SMART" id="SM00663"/>
    </source>
</evidence>
<dbReference type="Pfam" id="PF00623">
    <property type="entry name" value="RNA_pol_Rpb1_2"/>
    <property type="match status" value="1"/>
</dbReference>
<keyword evidence="6" id="KW-0862">Zinc</keyword>
<comment type="similarity">
    <text evidence="9">Belongs to the RNA polymerase beta' chain family.</text>
</comment>
<comment type="function">
    <text evidence="9">DNA-dependent RNA polymerase catalyzes the transcription of DNA into RNA using the four ribonucleoside triphosphates as substrates.</text>
</comment>
<dbReference type="SUPFAM" id="SSF64484">
    <property type="entry name" value="beta and beta-prime subunits of DNA dependent RNA-polymerase"/>
    <property type="match status" value="1"/>
</dbReference>
<evidence type="ECO:0000256" key="4">
    <source>
        <dbReference type="ARBA" id="ARBA00022695"/>
    </source>
</evidence>
<reference evidence="11" key="2">
    <citation type="journal article" date="2023" name="Int. J. Mol. Sci.">
        <title>De Novo Assembly and Annotation of 11 Diverse Shrub Willow (Salix) Genomes Reveals Novel Gene Organization in Sex-Linked Regions.</title>
        <authorList>
            <person name="Hyden B."/>
            <person name="Feng K."/>
            <person name="Yates T.B."/>
            <person name="Jawdy S."/>
            <person name="Cereghino C."/>
            <person name="Smart L.B."/>
            <person name="Muchero W."/>
        </authorList>
    </citation>
    <scope>NUCLEOTIDE SEQUENCE</scope>
    <source>
        <tissue evidence="11">Shoot tip</tissue>
    </source>
</reference>
<dbReference type="InterPro" id="IPR000722">
    <property type="entry name" value="RNA_pol_asu"/>
</dbReference>
<dbReference type="InterPro" id="IPR007080">
    <property type="entry name" value="RNA_pol_Rpb1_1"/>
</dbReference>
<dbReference type="Gene3D" id="2.40.40.20">
    <property type="match status" value="1"/>
</dbReference>
<dbReference type="Gene3D" id="3.30.1490.180">
    <property type="entry name" value="RNA polymerase ii"/>
    <property type="match status" value="1"/>
</dbReference>
<accession>A0ABQ8ZJV8</accession>
<protein>
    <recommendedName>
        <fullName evidence="9">DNA-directed RNA polymerase subunit</fullName>
        <ecNumber evidence="9">2.7.7.6</ecNumber>
    </recommendedName>
</protein>
<evidence type="ECO:0000256" key="9">
    <source>
        <dbReference type="RuleBase" id="RU004279"/>
    </source>
</evidence>
<evidence type="ECO:0000256" key="8">
    <source>
        <dbReference type="ARBA" id="ARBA00023242"/>
    </source>
</evidence>
<feature type="domain" description="RNA polymerase N-terminal" evidence="10">
    <location>
        <begin position="4"/>
        <end position="155"/>
    </location>
</feature>
<reference evidence="11" key="1">
    <citation type="submission" date="2022-10" db="EMBL/GenBank/DDBJ databases">
        <authorList>
            <person name="Hyden B.L."/>
            <person name="Feng K."/>
            <person name="Yates T."/>
            <person name="Jawdy S."/>
            <person name="Smart L.B."/>
            <person name="Muchero W."/>
        </authorList>
    </citation>
    <scope>NUCLEOTIDE SEQUENCE</scope>
    <source>
        <tissue evidence="11">Shoot tip</tissue>
    </source>
</reference>
<comment type="catalytic activity">
    <reaction evidence="9">
        <text>RNA(n) + a ribonucleoside 5'-triphosphate = RNA(n+1) + diphosphate</text>
        <dbReference type="Rhea" id="RHEA:21248"/>
        <dbReference type="Rhea" id="RHEA-COMP:14527"/>
        <dbReference type="Rhea" id="RHEA-COMP:17342"/>
        <dbReference type="ChEBI" id="CHEBI:33019"/>
        <dbReference type="ChEBI" id="CHEBI:61557"/>
        <dbReference type="ChEBI" id="CHEBI:140395"/>
        <dbReference type="EC" id="2.7.7.6"/>
    </reaction>
</comment>
<dbReference type="PANTHER" id="PTHR48446">
    <property type="entry name" value="DNA-DIRECTED RNA POLYMERASE SUBUNIT BETA' N-TERMINAL SECTION"/>
    <property type="match status" value="1"/>
</dbReference>
<evidence type="ECO:0000313" key="12">
    <source>
        <dbReference type="Proteomes" id="UP001141253"/>
    </source>
</evidence>
<comment type="caution">
    <text evidence="11">The sequence shown here is derived from an EMBL/GenBank/DDBJ whole genome shotgun (WGS) entry which is preliminary data.</text>
</comment>
<evidence type="ECO:0000256" key="3">
    <source>
        <dbReference type="ARBA" id="ARBA00022679"/>
    </source>
</evidence>
<name>A0ABQ8ZJV8_9ROSI</name>
<evidence type="ECO:0000256" key="7">
    <source>
        <dbReference type="ARBA" id="ARBA00023163"/>
    </source>
</evidence>
<keyword evidence="7 9" id="KW-0804">Transcription</keyword>
<proteinExistence type="inferred from homology"/>